<protein>
    <submittedName>
        <fullName evidence="1">33557_t:CDS:1</fullName>
    </submittedName>
</protein>
<sequence>NCEKALCRFLEDNYNVYETTFQSIKDEVESKNIQEIWRISNIYAEKNFNIQSQGSIDNNTVDEHQAISEGKDYNDAVIKYQAILEEEDKNNIVQVILKRENEANDVDKHYAILEENKTDDSDNETLDNEANNIQLSQKIQNLPHIVGKG</sequence>
<organism evidence="1 2">
    <name type="scientific">Gigaspora margarita</name>
    <dbReference type="NCBI Taxonomy" id="4874"/>
    <lineage>
        <taxon>Eukaryota</taxon>
        <taxon>Fungi</taxon>
        <taxon>Fungi incertae sedis</taxon>
        <taxon>Mucoromycota</taxon>
        <taxon>Glomeromycotina</taxon>
        <taxon>Glomeromycetes</taxon>
        <taxon>Diversisporales</taxon>
        <taxon>Gigasporaceae</taxon>
        <taxon>Gigaspora</taxon>
    </lineage>
</organism>
<gene>
    <name evidence="1" type="ORF">GMARGA_LOCUS27232</name>
</gene>
<evidence type="ECO:0000313" key="2">
    <source>
        <dbReference type="Proteomes" id="UP000789901"/>
    </source>
</evidence>
<proteinExistence type="predicted"/>
<accession>A0ABN7W6I4</accession>
<feature type="non-terminal residue" evidence="1">
    <location>
        <position position="1"/>
    </location>
</feature>
<comment type="caution">
    <text evidence="1">The sequence shown here is derived from an EMBL/GenBank/DDBJ whole genome shotgun (WGS) entry which is preliminary data.</text>
</comment>
<dbReference type="EMBL" id="CAJVQB010033025">
    <property type="protein sequence ID" value="CAG8819150.1"/>
    <property type="molecule type" value="Genomic_DNA"/>
</dbReference>
<dbReference type="Proteomes" id="UP000789901">
    <property type="component" value="Unassembled WGS sequence"/>
</dbReference>
<evidence type="ECO:0000313" key="1">
    <source>
        <dbReference type="EMBL" id="CAG8819150.1"/>
    </source>
</evidence>
<keyword evidence="2" id="KW-1185">Reference proteome</keyword>
<name>A0ABN7W6I4_GIGMA</name>
<reference evidence="1 2" key="1">
    <citation type="submission" date="2021-06" db="EMBL/GenBank/DDBJ databases">
        <authorList>
            <person name="Kallberg Y."/>
            <person name="Tangrot J."/>
            <person name="Rosling A."/>
        </authorList>
    </citation>
    <scope>NUCLEOTIDE SEQUENCE [LARGE SCALE GENOMIC DNA]</scope>
    <source>
        <strain evidence="1 2">120-4 pot B 10/14</strain>
    </source>
</reference>